<dbReference type="EMBL" id="QRDX01000001">
    <property type="protein sequence ID" value="RED50438.1"/>
    <property type="molecule type" value="Genomic_DNA"/>
</dbReference>
<organism evidence="6 7">
    <name type="scientific">Seonamhaeicola aphaedonensis</name>
    <dbReference type="NCBI Taxonomy" id="1461338"/>
    <lineage>
        <taxon>Bacteria</taxon>
        <taxon>Pseudomonadati</taxon>
        <taxon>Bacteroidota</taxon>
        <taxon>Flavobacteriia</taxon>
        <taxon>Flavobacteriales</taxon>
        <taxon>Flavobacteriaceae</taxon>
    </lineage>
</organism>
<keyword evidence="2" id="KW-0560">Oxidoreductase</keyword>
<dbReference type="Pfam" id="PF00248">
    <property type="entry name" value="Aldo_ket_red"/>
    <property type="match status" value="1"/>
</dbReference>
<dbReference type="InterPro" id="IPR023210">
    <property type="entry name" value="NADP_OxRdtase_dom"/>
</dbReference>
<gene>
    <name evidence="6" type="ORF">DFQ02_101470</name>
</gene>
<dbReference type="FunFam" id="3.20.20.100:FF:000005">
    <property type="entry name" value="NADP(H)-dependent aldo-keto reductase"/>
    <property type="match status" value="1"/>
</dbReference>
<dbReference type="InterPro" id="IPR036812">
    <property type="entry name" value="NAD(P)_OxRdtase_dom_sf"/>
</dbReference>
<name>A0A3D9HLU0_9FLAO</name>
<comment type="similarity">
    <text evidence="3">Belongs to the aldo/keto reductase family. Aldo/keto reductase 2 subfamily.</text>
</comment>
<accession>A0A3D9HLU0</accession>
<dbReference type="GO" id="GO:0016491">
    <property type="term" value="F:oxidoreductase activity"/>
    <property type="evidence" value="ECO:0007669"/>
    <property type="project" value="UniProtKB-KW"/>
</dbReference>
<evidence type="ECO:0000313" key="6">
    <source>
        <dbReference type="EMBL" id="RED50438.1"/>
    </source>
</evidence>
<dbReference type="Gene3D" id="3.20.20.100">
    <property type="entry name" value="NADP-dependent oxidoreductase domain"/>
    <property type="match status" value="1"/>
</dbReference>
<dbReference type="SUPFAM" id="SSF51430">
    <property type="entry name" value="NAD(P)-linked oxidoreductase"/>
    <property type="match status" value="1"/>
</dbReference>
<evidence type="ECO:0000313" key="7">
    <source>
        <dbReference type="Proteomes" id="UP000256629"/>
    </source>
</evidence>
<protein>
    <recommendedName>
        <fullName evidence="4">Protein tas</fullName>
    </recommendedName>
</protein>
<keyword evidence="1" id="KW-0521">NADP</keyword>
<evidence type="ECO:0000256" key="2">
    <source>
        <dbReference type="ARBA" id="ARBA00023002"/>
    </source>
</evidence>
<evidence type="ECO:0000259" key="5">
    <source>
        <dbReference type="Pfam" id="PF00248"/>
    </source>
</evidence>
<keyword evidence="7" id="KW-1185">Reference proteome</keyword>
<dbReference type="PANTHER" id="PTHR43364:SF4">
    <property type="entry name" value="NAD(P)-LINKED OXIDOREDUCTASE SUPERFAMILY PROTEIN"/>
    <property type="match status" value="1"/>
</dbReference>
<comment type="caution">
    <text evidence="6">The sequence shown here is derived from an EMBL/GenBank/DDBJ whole genome shotgun (WGS) entry which is preliminary data.</text>
</comment>
<feature type="domain" description="NADP-dependent oxidoreductase" evidence="5">
    <location>
        <begin position="15"/>
        <end position="336"/>
    </location>
</feature>
<dbReference type="CDD" id="cd19094">
    <property type="entry name" value="AKR_Tas-like"/>
    <property type="match status" value="1"/>
</dbReference>
<dbReference type="Proteomes" id="UP000256629">
    <property type="component" value="Unassembled WGS sequence"/>
</dbReference>
<evidence type="ECO:0000256" key="1">
    <source>
        <dbReference type="ARBA" id="ARBA00022857"/>
    </source>
</evidence>
<dbReference type="PANTHER" id="PTHR43364">
    <property type="entry name" value="NADH-SPECIFIC METHYLGLYOXAL REDUCTASE-RELATED"/>
    <property type="match status" value="1"/>
</dbReference>
<sequence length="345" mass="38712">MKYTVLPNTDIKVSKICLGSMTWGNQNTEAEGHAQIDYAVDRGVNFIDTAELYPVPASPETQGKTSEIIGTWLKKGNKRDKVIIASKIAGPGDYTAHIRKTGFSKEAIHQAVDNELKRLQTDYIDLFQLHWPERQTNTFGVRDFKHNPDDDWKDNFNEVLRALQEVIKSGKIRYIGLSNEKAWGAMRYIEESKRDNLPRPITIQNPYSLLCRTFEGDLAEVSMRENLGLLAYSPMAFGVLSGKYIKGIAADNARLKLFPRFARYSSEQSSKATQKYLKIAEDNNLSIGQMALAFVNQQPFLTSNIIGATNLEQLKENIDSINVELSTEVVDAINSVHSVIPNPAP</sequence>
<evidence type="ECO:0000256" key="4">
    <source>
        <dbReference type="ARBA" id="ARBA00070119"/>
    </source>
</evidence>
<dbReference type="NCBIfam" id="NF007912">
    <property type="entry name" value="PRK10625.1"/>
    <property type="match status" value="1"/>
</dbReference>
<dbReference type="OrthoDB" id="9773828at2"/>
<evidence type="ECO:0000256" key="3">
    <source>
        <dbReference type="ARBA" id="ARBA00038157"/>
    </source>
</evidence>
<proteinExistence type="inferred from homology"/>
<dbReference type="InterPro" id="IPR050523">
    <property type="entry name" value="AKR_Detox_Biosynth"/>
</dbReference>
<dbReference type="RefSeq" id="WP_116039363.1">
    <property type="nucleotide sequence ID" value="NZ_QRDX01000001.1"/>
</dbReference>
<dbReference type="AlphaFoldDB" id="A0A3D9HLU0"/>
<reference evidence="6 7" key="1">
    <citation type="submission" date="2018-07" db="EMBL/GenBank/DDBJ databases">
        <title>Genomic Encyclopedia of Type Strains, Phase III (KMG-III): the genomes of soil and plant-associated and newly described type strains.</title>
        <authorList>
            <person name="Whitman W."/>
        </authorList>
    </citation>
    <scope>NUCLEOTIDE SEQUENCE [LARGE SCALE GENOMIC DNA]</scope>
    <source>
        <strain evidence="6 7">CECT 8487</strain>
    </source>
</reference>